<name>A0A1V6QI25_9EURO</name>
<comment type="caution">
    <text evidence="2">The sequence shown here is derived from an EMBL/GenBank/DDBJ whole genome shotgun (WGS) entry which is preliminary data.</text>
</comment>
<proteinExistence type="predicted"/>
<reference evidence="3" key="1">
    <citation type="journal article" date="2017" name="Nat. Microbiol.">
        <title>Global analysis of biosynthetic gene clusters reveals vast potential of secondary metabolite production in Penicillium species.</title>
        <authorList>
            <person name="Nielsen J.C."/>
            <person name="Grijseels S."/>
            <person name="Prigent S."/>
            <person name="Ji B."/>
            <person name="Dainat J."/>
            <person name="Nielsen K.F."/>
            <person name="Frisvad J.C."/>
            <person name="Workman M."/>
            <person name="Nielsen J."/>
        </authorList>
    </citation>
    <scope>NUCLEOTIDE SEQUENCE [LARGE SCALE GENOMIC DNA]</scope>
    <source>
        <strain evidence="3">IBT 31811</strain>
    </source>
</reference>
<dbReference type="SUPFAM" id="SSF56112">
    <property type="entry name" value="Protein kinase-like (PK-like)"/>
    <property type="match status" value="1"/>
</dbReference>
<sequence length="365" mass="41257">MASDQYAEICDQLYTQIMRRLENCYKDGTRVGRFAPIGTAQEVLKPEILYMFFRSLQLPQIETYDLNLELNTLVRRPKGLSSLPAKREPLVSIFVDPVTPDKILSAQACFFPVVICSKDQDRIESLERECLPYLEQELRGKGAFGTVYHVKIAKGHFFFRNLRSANSDPIDIACKDFQSSEDIELEVMQQILSCKQTCANIAEIYGSLEIGSAGYSIFMPLAIEDLRAHMKDDTRPRPSATKRTDIILGAAGVAGGLKFLHKGIDMPLGGKLVCYHMHLKLDNILIFLDKIDDNGKRKPHYIWKISDFGMSRIRYQDDNEVEWQGTYLAPESLLPSKSMKTASDVWSLGFIISVLFTYLAEGTDG</sequence>
<dbReference type="AlphaFoldDB" id="A0A1V6QI25"/>
<feature type="domain" description="Protein kinase" evidence="1">
    <location>
        <begin position="133"/>
        <end position="365"/>
    </location>
</feature>
<evidence type="ECO:0000313" key="2">
    <source>
        <dbReference type="EMBL" id="OQD88652.1"/>
    </source>
</evidence>
<dbReference type="EMBL" id="MDYN01000003">
    <property type="protein sequence ID" value="OQD88652.1"/>
    <property type="molecule type" value="Genomic_DNA"/>
</dbReference>
<evidence type="ECO:0000313" key="3">
    <source>
        <dbReference type="Proteomes" id="UP000191672"/>
    </source>
</evidence>
<dbReference type="GO" id="GO:0044773">
    <property type="term" value="P:mitotic DNA damage checkpoint signaling"/>
    <property type="evidence" value="ECO:0007669"/>
    <property type="project" value="TreeGrafter"/>
</dbReference>
<dbReference type="PANTHER" id="PTHR44167">
    <property type="entry name" value="OVARIAN-SPECIFIC SERINE/THREONINE-PROTEIN KINASE LOK-RELATED"/>
    <property type="match status" value="1"/>
</dbReference>
<dbReference type="PANTHER" id="PTHR44167:SF24">
    <property type="entry name" value="SERINE_THREONINE-PROTEIN KINASE CHK2"/>
    <property type="match status" value="1"/>
</dbReference>
<dbReference type="GO" id="GO:0004674">
    <property type="term" value="F:protein serine/threonine kinase activity"/>
    <property type="evidence" value="ECO:0007669"/>
    <property type="project" value="TreeGrafter"/>
</dbReference>
<gene>
    <name evidence="2" type="ORF">PENANT_c003G02955</name>
</gene>
<dbReference type="SMART" id="SM00220">
    <property type="entry name" value="S_TKc"/>
    <property type="match status" value="1"/>
</dbReference>
<dbReference type="GO" id="GO:0005634">
    <property type="term" value="C:nucleus"/>
    <property type="evidence" value="ECO:0007669"/>
    <property type="project" value="TreeGrafter"/>
</dbReference>
<dbReference type="Proteomes" id="UP000191672">
    <property type="component" value="Unassembled WGS sequence"/>
</dbReference>
<evidence type="ECO:0000259" key="1">
    <source>
        <dbReference type="PROSITE" id="PS50011"/>
    </source>
</evidence>
<dbReference type="GO" id="GO:0005524">
    <property type="term" value="F:ATP binding"/>
    <property type="evidence" value="ECO:0007669"/>
    <property type="project" value="InterPro"/>
</dbReference>
<dbReference type="GO" id="GO:0005737">
    <property type="term" value="C:cytoplasm"/>
    <property type="evidence" value="ECO:0007669"/>
    <property type="project" value="TreeGrafter"/>
</dbReference>
<keyword evidence="3" id="KW-1185">Reference proteome</keyword>
<dbReference type="InterPro" id="IPR011009">
    <property type="entry name" value="Kinase-like_dom_sf"/>
</dbReference>
<accession>A0A1V6QI25</accession>
<dbReference type="Gene3D" id="1.10.510.10">
    <property type="entry name" value="Transferase(Phosphotransferase) domain 1"/>
    <property type="match status" value="1"/>
</dbReference>
<protein>
    <recommendedName>
        <fullName evidence="1">Protein kinase domain-containing protein</fullName>
    </recommendedName>
</protein>
<dbReference type="STRING" id="416450.A0A1V6QI25"/>
<dbReference type="InterPro" id="IPR000719">
    <property type="entry name" value="Prot_kinase_dom"/>
</dbReference>
<dbReference type="Pfam" id="PF00069">
    <property type="entry name" value="Pkinase"/>
    <property type="match status" value="1"/>
</dbReference>
<organism evidence="2 3">
    <name type="scientific">Penicillium antarcticum</name>
    <dbReference type="NCBI Taxonomy" id="416450"/>
    <lineage>
        <taxon>Eukaryota</taxon>
        <taxon>Fungi</taxon>
        <taxon>Dikarya</taxon>
        <taxon>Ascomycota</taxon>
        <taxon>Pezizomycotina</taxon>
        <taxon>Eurotiomycetes</taxon>
        <taxon>Eurotiomycetidae</taxon>
        <taxon>Eurotiales</taxon>
        <taxon>Aspergillaceae</taxon>
        <taxon>Penicillium</taxon>
    </lineage>
</organism>
<dbReference type="PROSITE" id="PS50011">
    <property type="entry name" value="PROTEIN_KINASE_DOM"/>
    <property type="match status" value="1"/>
</dbReference>